<keyword evidence="3" id="KW-1185">Reference proteome</keyword>
<evidence type="ECO:0000313" key="3">
    <source>
        <dbReference type="Proteomes" id="UP000002051"/>
    </source>
</evidence>
<proteinExistence type="predicted"/>
<dbReference type="AlphaFoldDB" id="A0A072UEC9"/>
<protein>
    <submittedName>
        <fullName evidence="1 2">Uncharacterized protein</fullName>
    </submittedName>
</protein>
<evidence type="ECO:0000313" key="1">
    <source>
        <dbReference type="EMBL" id="KEH27786.1"/>
    </source>
</evidence>
<reference evidence="2" key="3">
    <citation type="submission" date="2015-04" db="UniProtKB">
        <authorList>
            <consortium name="EnsemblPlants"/>
        </authorList>
    </citation>
    <scope>IDENTIFICATION</scope>
    <source>
        <strain evidence="2">cv. Jemalong A17</strain>
    </source>
</reference>
<accession>A0A072UEC9</accession>
<name>A0A072UEC9_MEDTR</name>
<organism evidence="1 3">
    <name type="scientific">Medicago truncatula</name>
    <name type="common">Barrel medic</name>
    <name type="synonym">Medicago tribuloides</name>
    <dbReference type="NCBI Taxonomy" id="3880"/>
    <lineage>
        <taxon>Eukaryota</taxon>
        <taxon>Viridiplantae</taxon>
        <taxon>Streptophyta</taxon>
        <taxon>Embryophyta</taxon>
        <taxon>Tracheophyta</taxon>
        <taxon>Spermatophyta</taxon>
        <taxon>Magnoliopsida</taxon>
        <taxon>eudicotyledons</taxon>
        <taxon>Gunneridae</taxon>
        <taxon>Pentapetalae</taxon>
        <taxon>rosids</taxon>
        <taxon>fabids</taxon>
        <taxon>Fabales</taxon>
        <taxon>Fabaceae</taxon>
        <taxon>Papilionoideae</taxon>
        <taxon>50 kb inversion clade</taxon>
        <taxon>NPAAA clade</taxon>
        <taxon>Hologalegina</taxon>
        <taxon>IRL clade</taxon>
        <taxon>Trifolieae</taxon>
        <taxon>Medicago</taxon>
    </lineage>
</organism>
<sequence>MIGVGVEREYERDGELRKSFLSANTNSPASGLIQLPNSSCISVHEEFLLLTPRTTIEELKNVNKLFFIFITGLFW</sequence>
<reference evidence="1 3" key="1">
    <citation type="journal article" date="2011" name="Nature">
        <title>The Medicago genome provides insight into the evolution of rhizobial symbioses.</title>
        <authorList>
            <person name="Young N.D."/>
            <person name="Debelle F."/>
            <person name="Oldroyd G.E."/>
            <person name="Geurts R."/>
            <person name="Cannon S.B."/>
            <person name="Udvardi M.K."/>
            <person name="Benedito V.A."/>
            <person name="Mayer K.F."/>
            <person name="Gouzy J."/>
            <person name="Schoof H."/>
            <person name="Van de Peer Y."/>
            <person name="Proost S."/>
            <person name="Cook D.R."/>
            <person name="Meyers B.C."/>
            <person name="Spannagl M."/>
            <person name="Cheung F."/>
            <person name="De Mita S."/>
            <person name="Krishnakumar V."/>
            <person name="Gundlach H."/>
            <person name="Zhou S."/>
            <person name="Mudge J."/>
            <person name="Bharti A.K."/>
            <person name="Murray J.D."/>
            <person name="Naoumkina M.A."/>
            <person name="Rosen B."/>
            <person name="Silverstein K.A."/>
            <person name="Tang H."/>
            <person name="Rombauts S."/>
            <person name="Zhao P.X."/>
            <person name="Zhou P."/>
            <person name="Barbe V."/>
            <person name="Bardou P."/>
            <person name="Bechner M."/>
            <person name="Bellec A."/>
            <person name="Berger A."/>
            <person name="Berges H."/>
            <person name="Bidwell S."/>
            <person name="Bisseling T."/>
            <person name="Choisne N."/>
            <person name="Couloux A."/>
            <person name="Denny R."/>
            <person name="Deshpande S."/>
            <person name="Dai X."/>
            <person name="Doyle J.J."/>
            <person name="Dudez A.M."/>
            <person name="Farmer A.D."/>
            <person name="Fouteau S."/>
            <person name="Franken C."/>
            <person name="Gibelin C."/>
            <person name="Gish J."/>
            <person name="Goldstein S."/>
            <person name="Gonzalez A.J."/>
            <person name="Green P.J."/>
            <person name="Hallab A."/>
            <person name="Hartog M."/>
            <person name="Hua A."/>
            <person name="Humphray S.J."/>
            <person name="Jeong D.H."/>
            <person name="Jing Y."/>
            <person name="Jocker A."/>
            <person name="Kenton S.M."/>
            <person name="Kim D.J."/>
            <person name="Klee K."/>
            <person name="Lai H."/>
            <person name="Lang C."/>
            <person name="Lin S."/>
            <person name="Macmil S.L."/>
            <person name="Magdelenat G."/>
            <person name="Matthews L."/>
            <person name="McCorrison J."/>
            <person name="Monaghan E.L."/>
            <person name="Mun J.H."/>
            <person name="Najar F.Z."/>
            <person name="Nicholson C."/>
            <person name="Noirot C."/>
            <person name="O'Bleness M."/>
            <person name="Paule C.R."/>
            <person name="Poulain J."/>
            <person name="Prion F."/>
            <person name="Qin B."/>
            <person name="Qu C."/>
            <person name="Retzel E.F."/>
            <person name="Riddle C."/>
            <person name="Sallet E."/>
            <person name="Samain S."/>
            <person name="Samson N."/>
            <person name="Sanders I."/>
            <person name="Saurat O."/>
            <person name="Scarpelli C."/>
            <person name="Schiex T."/>
            <person name="Segurens B."/>
            <person name="Severin A.J."/>
            <person name="Sherrier D.J."/>
            <person name="Shi R."/>
            <person name="Sims S."/>
            <person name="Singer S.R."/>
            <person name="Sinharoy S."/>
            <person name="Sterck L."/>
            <person name="Viollet A."/>
            <person name="Wang B.B."/>
            <person name="Wang K."/>
            <person name="Wang M."/>
            <person name="Wang X."/>
            <person name="Warfsmann J."/>
            <person name="Weissenbach J."/>
            <person name="White D.D."/>
            <person name="White J.D."/>
            <person name="Wiley G.B."/>
            <person name="Wincker P."/>
            <person name="Xing Y."/>
            <person name="Yang L."/>
            <person name="Yao Z."/>
            <person name="Ying F."/>
            <person name="Zhai J."/>
            <person name="Zhou L."/>
            <person name="Zuber A."/>
            <person name="Denarie J."/>
            <person name="Dixon R.A."/>
            <person name="May G.D."/>
            <person name="Schwartz D.C."/>
            <person name="Rogers J."/>
            <person name="Quetier F."/>
            <person name="Town C.D."/>
            <person name="Roe B.A."/>
        </authorList>
    </citation>
    <scope>NUCLEOTIDE SEQUENCE [LARGE SCALE GENOMIC DNA]</scope>
    <source>
        <strain evidence="1">A17</strain>
        <strain evidence="2 3">cv. Jemalong A17</strain>
    </source>
</reference>
<dbReference type="EMBL" id="CM001221">
    <property type="protein sequence ID" value="KEH27786.1"/>
    <property type="molecule type" value="Genomic_DNA"/>
</dbReference>
<dbReference type="EnsemblPlants" id="KEH27786">
    <property type="protein sequence ID" value="KEH27786"/>
    <property type="gene ID" value="MTR_5g037655"/>
</dbReference>
<evidence type="ECO:0000313" key="2">
    <source>
        <dbReference type="EnsemblPlants" id="KEH27786"/>
    </source>
</evidence>
<dbReference type="HOGENOM" id="CLU_2674828_0_0_1"/>
<gene>
    <name evidence="1" type="ordered locus">MTR_5g037655</name>
</gene>
<dbReference type="Proteomes" id="UP000002051">
    <property type="component" value="Chromosome 5"/>
</dbReference>
<reference evidence="1 3" key="2">
    <citation type="journal article" date="2014" name="BMC Genomics">
        <title>An improved genome release (version Mt4.0) for the model legume Medicago truncatula.</title>
        <authorList>
            <person name="Tang H."/>
            <person name="Krishnakumar V."/>
            <person name="Bidwell S."/>
            <person name="Rosen B."/>
            <person name="Chan A."/>
            <person name="Zhou S."/>
            <person name="Gentzbittel L."/>
            <person name="Childs K.L."/>
            <person name="Yandell M."/>
            <person name="Gundlach H."/>
            <person name="Mayer K.F."/>
            <person name="Schwartz D.C."/>
            <person name="Town C.D."/>
        </authorList>
    </citation>
    <scope>GENOME REANNOTATION</scope>
    <source>
        <strain evidence="1">A17</strain>
        <strain evidence="2 3">cv. Jemalong A17</strain>
    </source>
</reference>